<protein>
    <submittedName>
        <fullName evidence="1">Uncharacterized protein</fullName>
    </submittedName>
</protein>
<dbReference type="AlphaFoldDB" id="A0A7X0FS21"/>
<comment type="caution">
    <text evidence="1">The sequence shown here is derived from an EMBL/GenBank/DDBJ whole genome shotgun (WGS) entry which is preliminary data.</text>
</comment>
<keyword evidence="2" id="KW-1185">Reference proteome</keyword>
<evidence type="ECO:0000313" key="1">
    <source>
        <dbReference type="EMBL" id="MBB6392675.1"/>
    </source>
</evidence>
<sequence length="67" mass="7156">MARAESDSTNEIGFAVRRMVADLLPAVSGHPTHDSGSAYRTAECPTCRVLLRVAGFCQPCGRYVVTG</sequence>
<accession>A0A7X0FS21</accession>
<evidence type="ECO:0000313" key="2">
    <source>
        <dbReference type="Proteomes" id="UP000537775"/>
    </source>
</evidence>
<organism evidence="1 2">
    <name type="scientific">Microbacterium thalassium</name>
    <dbReference type="NCBI Taxonomy" id="362649"/>
    <lineage>
        <taxon>Bacteria</taxon>
        <taxon>Bacillati</taxon>
        <taxon>Actinomycetota</taxon>
        <taxon>Actinomycetes</taxon>
        <taxon>Micrococcales</taxon>
        <taxon>Microbacteriaceae</taxon>
        <taxon>Microbacterium</taxon>
    </lineage>
</organism>
<dbReference type="EMBL" id="JACHML010000001">
    <property type="protein sequence ID" value="MBB6392675.1"/>
    <property type="molecule type" value="Genomic_DNA"/>
</dbReference>
<dbReference type="RefSeq" id="WP_184751719.1">
    <property type="nucleotide sequence ID" value="NZ_BAAAJR010000001.1"/>
</dbReference>
<reference evidence="1 2" key="1">
    <citation type="submission" date="2020-08" db="EMBL/GenBank/DDBJ databases">
        <title>Sequencing the genomes of 1000 actinobacteria strains.</title>
        <authorList>
            <person name="Klenk H.-P."/>
        </authorList>
    </citation>
    <scope>NUCLEOTIDE SEQUENCE [LARGE SCALE GENOMIC DNA]</scope>
    <source>
        <strain evidence="1 2">DSM 12511</strain>
    </source>
</reference>
<name>A0A7X0FS21_9MICO</name>
<gene>
    <name evidence="1" type="ORF">HD594_002988</name>
</gene>
<proteinExistence type="predicted"/>
<dbReference type="Proteomes" id="UP000537775">
    <property type="component" value="Unassembled WGS sequence"/>
</dbReference>